<dbReference type="AlphaFoldDB" id="A0A2V3PKW2"/>
<evidence type="ECO:0000313" key="2">
    <source>
        <dbReference type="Proteomes" id="UP000247973"/>
    </source>
</evidence>
<dbReference type="RefSeq" id="WP_110311796.1">
    <property type="nucleotide sequence ID" value="NZ_QICL01000025.1"/>
</dbReference>
<reference evidence="1 2" key="1">
    <citation type="submission" date="2018-03" db="EMBL/GenBank/DDBJ databases">
        <title>Genomic Encyclopedia of Archaeal and Bacterial Type Strains, Phase II (KMG-II): from individual species to whole genera.</title>
        <authorList>
            <person name="Goeker M."/>
        </authorList>
    </citation>
    <scope>NUCLEOTIDE SEQUENCE [LARGE SCALE GENOMIC DNA]</scope>
    <source>
        <strain evidence="1 2">DSM 100214</strain>
    </source>
</reference>
<protein>
    <submittedName>
        <fullName evidence="1">Uncharacterized protein</fullName>
    </submittedName>
</protein>
<dbReference type="Proteomes" id="UP000247973">
    <property type="component" value="Unassembled WGS sequence"/>
</dbReference>
<evidence type="ECO:0000313" key="1">
    <source>
        <dbReference type="EMBL" id="PXV61171.1"/>
    </source>
</evidence>
<keyword evidence="2" id="KW-1185">Reference proteome</keyword>
<organism evidence="1 2">
    <name type="scientific">Dysgonomonas alginatilytica</name>
    <dbReference type="NCBI Taxonomy" id="1605892"/>
    <lineage>
        <taxon>Bacteria</taxon>
        <taxon>Pseudomonadati</taxon>
        <taxon>Bacteroidota</taxon>
        <taxon>Bacteroidia</taxon>
        <taxon>Bacteroidales</taxon>
        <taxon>Dysgonomonadaceae</taxon>
        <taxon>Dysgonomonas</taxon>
    </lineage>
</organism>
<dbReference type="EMBL" id="QICL01000025">
    <property type="protein sequence ID" value="PXV61171.1"/>
    <property type="molecule type" value="Genomic_DNA"/>
</dbReference>
<gene>
    <name evidence="1" type="ORF">CLV62_1254</name>
</gene>
<proteinExistence type="predicted"/>
<comment type="caution">
    <text evidence="1">The sequence shown here is derived from an EMBL/GenBank/DDBJ whole genome shotgun (WGS) entry which is preliminary data.</text>
</comment>
<sequence length="187" mass="21597">MIENIITKINANIGNRSGELCDVEVPILYGLALSILVRSLDEDEDEDQIAYPAIVDNEGECKYVFADDDYSFGVYHRILNRSYSQTKKGYGDTNYDIATDEMILICWGFRDLLKMDSLTFESQIIVPSLPKEALLVQSNFDQFSVFNNEFKNVVYNLIPELFLFSIKYKVQYTFNRECVEISEQNKC</sequence>
<accession>A0A2V3PKW2</accession>
<name>A0A2V3PKW2_9BACT</name>